<evidence type="ECO:0000313" key="1">
    <source>
        <dbReference type="EMBL" id="JAH16401.1"/>
    </source>
</evidence>
<reference evidence="1" key="2">
    <citation type="journal article" date="2015" name="Fish Shellfish Immunol.">
        <title>Early steps in the European eel (Anguilla anguilla)-Vibrio vulnificus interaction in the gills: Role of the RtxA13 toxin.</title>
        <authorList>
            <person name="Callol A."/>
            <person name="Pajuelo D."/>
            <person name="Ebbesson L."/>
            <person name="Teles M."/>
            <person name="MacKenzie S."/>
            <person name="Amaro C."/>
        </authorList>
    </citation>
    <scope>NUCLEOTIDE SEQUENCE</scope>
</reference>
<sequence length="33" mass="3816">MFWSVNFQNIMVCCAREKNKNTYVQLASEGSNC</sequence>
<organism evidence="1">
    <name type="scientific">Anguilla anguilla</name>
    <name type="common">European freshwater eel</name>
    <name type="synonym">Muraena anguilla</name>
    <dbReference type="NCBI Taxonomy" id="7936"/>
    <lineage>
        <taxon>Eukaryota</taxon>
        <taxon>Metazoa</taxon>
        <taxon>Chordata</taxon>
        <taxon>Craniata</taxon>
        <taxon>Vertebrata</taxon>
        <taxon>Euteleostomi</taxon>
        <taxon>Actinopterygii</taxon>
        <taxon>Neopterygii</taxon>
        <taxon>Teleostei</taxon>
        <taxon>Anguilliformes</taxon>
        <taxon>Anguillidae</taxon>
        <taxon>Anguilla</taxon>
    </lineage>
</organism>
<protein>
    <submittedName>
        <fullName evidence="1">Uncharacterized protein</fullName>
    </submittedName>
</protein>
<proteinExistence type="predicted"/>
<name>A0A0E9QHQ3_ANGAN</name>
<dbReference type="EMBL" id="GBXM01092176">
    <property type="protein sequence ID" value="JAH16401.1"/>
    <property type="molecule type" value="Transcribed_RNA"/>
</dbReference>
<reference evidence="1" key="1">
    <citation type="submission" date="2014-11" db="EMBL/GenBank/DDBJ databases">
        <authorList>
            <person name="Amaro Gonzalez C."/>
        </authorList>
    </citation>
    <scope>NUCLEOTIDE SEQUENCE</scope>
</reference>
<accession>A0A0E9QHQ3</accession>
<dbReference type="AlphaFoldDB" id="A0A0E9QHQ3"/>